<dbReference type="AlphaFoldDB" id="A0A8C6S0M9"/>
<dbReference type="OMA" id="PPCSTHI"/>
<keyword evidence="3" id="KW-1185">Reference proteome</keyword>
<reference evidence="2" key="1">
    <citation type="submission" date="2025-08" db="UniProtKB">
        <authorList>
            <consortium name="Ensembl"/>
        </authorList>
    </citation>
    <scope>IDENTIFICATION</scope>
</reference>
<sequence length="758" mass="81304">MTSSPFLLELKDTTTSSLGTGHSDFLFPPGSPSSCREGFNPVLTLELPLAPRKDFSNHPAGTAGLSPNAGKKFTNPSHSREPFPCPTVMSPCLPRQIPSVPPQPPPTPSPAAQRRCFFEPLSPLLGRLYCQEPPGSPHPSPCFDQFSLQGSPSLPQRNLCCNLISSPTPQRPCPPSPLTSLLLIHQPPGTGPVTSPQPTHMPLETGPMISTPCTQGSQGNYSMISPLLTHRALRTGLAISPPLAHRPVEMRSIGATSHSHRVLETRPMASPLFSHWSSGRSYNDPPLCSAASPPAGMSGFPFSPQEETLRSPYCVFSPPPESAGSPGSSQPEAPRKPCIESILSWETGRNSYLLLTPSTMISGPPCPTEPPLSQSPHPAMYFPPSLGNQFIAPPQSPRIPPQVKSPKSEFRCIPHRCCSLVNTAQHTPVDQSKSDKATTSPLPLSRSFSLSGPSLMEPAITTASNSYLKEHPSGTTLPPVDPGIIKIDVPASCSHCLPSNHLSPSSYPKSGPPVVSPCNIHTYSVIPSISHPCPHSGSLNPSTGPPQCNNQLLFPRSGTCSAPRGPPPPPHSKSVVPPCSTHIYSFIPLRTPFDPRCLPVVPRVRLCPNTIPCGLHTYSVAPPGPLKEPPKIPYSCPLPLSKNPACSTNLSCSSTIIISECQSSESLSQGKSQSQNKNSHHSKSRSQSRSKSPHRSGCQSHSKSPHHSRSRSRSSSPHQRKIQGQSRSTKFSTNDEQSERFHHGRSRKQSKSPHSGRS</sequence>
<dbReference type="Ensembl" id="ENSNGAT00000031662.1">
    <property type="protein sequence ID" value="ENSNGAP00000025938.1"/>
    <property type="gene ID" value="ENSNGAG00000023728.1"/>
</dbReference>
<feature type="compositionally biased region" description="Low complexity" evidence="1">
    <location>
        <begin position="667"/>
        <end position="677"/>
    </location>
</feature>
<accession>A0A8C6S0M9</accession>
<feature type="compositionally biased region" description="Low complexity" evidence="1">
    <location>
        <begin position="322"/>
        <end position="332"/>
    </location>
</feature>
<reference evidence="2" key="2">
    <citation type="submission" date="2025-09" db="UniProtKB">
        <authorList>
            <consortium name="Ensembl"/>
        </authorList>
    </citation>
    <scope>IDENTIFICATION</scope>
</reference>
<evidence type="ECO:0000313" key="3">
    <source>
        <dbReference type="Proteomes" id="UP000694381"/>
    </source>
</evidence>
<feature type="compositionally biased region" description="Basic residues" evidence="1">
    <location>
        <begin position="703"/>
        <end position="712"/>
    </location>
</feature>
<feature type="compositionally biased region" description="Polar residues" evidence="1">
    <location>
        <begin position="722"/>
        <end position="735"/>
    </location>
</feature>
<dbReference type="GeneTree" id="ENSGT00500000045816"/>
<protein>
    <submittedName>
        <fullName evidence="2">NOL1/NOP2/Sun domain family, member 4</fullName>
    </submittedName>
</protein>
<feature type="region of interest" description="Disordered" evidence="1">
    <location>
        <begin position="311"/>
        <end position="335"/>
    </location>
</feature>
<evidence type="ECO:0000313" key="2">
    <source>
        <dbReference type="Ensembl" id="ENSNGAP00000025938.1"/>
    </source>
</evidence>
<evidence type="ECO:0000256" key="1">
    <source>
        <dbReference type="SAM" id="MobiDB-lite"/>
    </source>
</evidence>
<feature type="region of interest" description="Disordered" evidence="1">
    <location>
        <begin position="667"/>
        <end position="758"/>
    </location>
</feature>
<feature type="compositionally biased region" description="Basic residues" evidence="1">
    <location>
        <begin position="742"/>
        <end position="758"/>
    </location>
</feature>
<name>A0A8C6S0M9_NANGA</name>
<feature type="compositionally biased region" description="Basic residues" evidence="1">
    <location>
        <begin position="678"/>
        <end position="694"/>
    </location>
</feature>
<dbReference type="Proteomes" id="UP000694381">
    <property type="component" value="Unassembled WGS sequence"/>
</dbReference>
<organism evidence="2 3">
    <name type="scientific">Nannospalax galili</name>
    <name type="common">Northern Israeli blind subterranean mole rat</name>
    <name type="synonym">Spalax galili</name>
    <dbReference type="NCBI Taxonomy" id="1026970"/>
    <lineage>
        <taxon>Eukaryota</taxon>
        <taxon>Metazoa</taxon>
        <taxon>Chordata</taxon>
        <taxon>Craniata</taxon>
        <taxon>Vertebrata</taxon>
        <taxon>Euteleostomi</taxon>
        <taxon>Mammalia</taxon>
        <taxon>Eutheria</taxon>
        <taxon>Euarchontoglires</taxon>
        <taxon>Glires</taxon>
        <taxon>Rodentia</taxon>
        <taxon>Myomorpha</taxon>
        <taxon>Muroidea</taxon>
        <taxon>Spalacidae</taxon>
        <taxon>Spalacinae</taxon>
        <taxon>Nannospalax</taxon>
    </lineage>
</organism>
<dbReference type="GO" id="GO:0005739">
    <property type="term" value="C:mitochondrion"/>
    <property type="evidence" value="ECO:0007669"/>
    <property type="project" value="Ensembl"/>
</dbReference>
<proteinExistence type="predicted"/>
<feature type="region of interest" description="Disordered" evidence="1">
    <location>
        <begin position="56"/>
        <end position="80"/>
    </location>
</feature>